<comment type="similarity">
    <text evidence="3">Belongs to the gas vesicle GvpF/GvpL family.</text>
</comment>
<dbReference type="PANTHER" id="PTHR36852">
    <property type="entry name" value="PROTEIN GVPL 2"/>
    <property type="match status" value="1"/>
</dbReference>
<dbReference type="Proteomes" id="UP000597989">
    <property type="component" value="Unassembled WGS sequence"/>
</dbReference>
<protein>
    <submittedName>
        <fullName evidence="4 5">Gas vesicle protein</fullName>
    </submittedName>
</protein>
<dbReference type="AlphaFoldDB" id="A0A917JWK8"/>
<accession>A0A917JWK8</accession>
<proteinExistence type="inferred from homology"/>
<organism evidence="5 6">
    <name type="scientific">Saccharopolyspora thermophila</name>
    <dbReference type="NCBI Taxonomy" id="89367"/>
    <lineage>
        <taxon>Bacteria</taxon>
        <taxon>Bacillati</taxon>
        <taxon>Actinomycetota</taxon>
        <taxon>Actinomycetes</taxon>
        <taxon>Pseudonocardiales</taxon>
        <taxon>Pseudonocardiaceae</taxon>
        <taxon>Saccharopolyspora</taxon>
    </lineage>
</organism>
<evidence type="ECO:0000256" key="2">
    <source>
        <dbReference type="ARBA" id="ARBA00035108"/>
    </source>
</evidence>
<dbReference type="GO" id="GO:0031411">
    <property type="term" value="C:gas vesicle"/>
    <property type="evidence" value="ECO:0007669"/>
    <property type="project" value="UniProtKB-SubCell"/>
</dbReference>
<gene>
    <name evidence="4" type="ORF">GCM10009545_02160</name>
    <name evidence="5" type="ORF">GCM10011581_25690</name>
</gene>
<reference evidence="4" key="5">
    <citation type="submission" date="2023-12" db="EMBL/GenBank/DDBJ databases">
        <authorList>
            <person name="Sun Q."/>
            <person name="Inoue M."/>
        </authorList>
    </citation>
    <scope>NUCLEOTIDE SEQUENCE</scope>
    <source>
        <strain evidence="4">JCM 10664</strain>
    </source>
</reference>
<dbReference type="InterPro" id="IPR009430">
    <property type="entry name" value="GvpL/GvpF"/>
</dbReference>
<reference evidence="7" key="3">
    <citation type="journal article" date="2019" name="Int. J. Syst. Evol. Microbiol.">
        <title>The Global Catalogue of Microorganisms (GCM) 10K type strain sequencing project: providing services to taxonomists for standard genome sequencing and annotation.</title>
        <authorList>
            <consortium name="The Broad Institute Genomics Platform"/>
            <consortium name="The Broad Institute Genome Sequencing Center for Infectious Disease"/>
            <person name="Wu L."/>
            <person name="Ma J."/>
        </authorList>
    </citation>
    <scope>NUCLEOTIDE SEQUENCE [LARGE SCALE GENOMIC DNA]</scope>
    <source>
        <strain evidence="7">JCM 10664</strain>
    </source>
</reference>
<dbReference type="GO" id="GO:0031412">
    <property type="term" value="P:gas vesicle organization"/>
    <property type="evidence" value="ECO:0007669"/>
    <property type="project" value="InterPro"/>
</dbReference>
<reference evidence="5" key="4">
    <citation type="submission" date="2020-09" db="EMBL/GenBank/DDBJ databases">
        <authorList>
            <person name="Sun Q."/>
            <person name="Zhou Y."/>
        </authorList>
    </citation>
    <scope>NUCLEOTIDE SEQUENCE</scope>
    <source>
        <strain evidence="5">CGMCC 4.7206</strain>
    </source>
</reference>
<dbReference type="EMBL" id="BAAAHC010000001">
    <property type="protein sequence ID" value="GAA0503990.1"/>
    <property type="molecule type" value="Genomic_DNA"/>
</dbReference>
<reference evidence="5 6" key="2">
    <citation type="journal article" date="2014" name="Int. J. Syst. Evol. Microbiol.">
        <title>Complete genome sequence of Corynebacterium casei LMG S-19264T (=DSM 44701T), isolated from a smear-ripened cheese.</title>
        <authorList>
            <consortium name="US DOE Joint Genome Institute (JGI-PGF)"/>
            <person name="Walter F."/>
            <person name="Albersmeier A."/>
            <person name="Kalinowski J."/>
            <person name="Ruckert C."/>
        </authorList>
    </citation>
    <scope>NUCLEOTIDE SEQUENCE [LARGE SCALE GENOMIC DNA]</scope>
    <source>
        <strain evidence="5 6">CGMCC 4.7206</strain>
    </source>
</reference>
<evidence type="ECO:0000313" key="7">
    <source>
        <dbReference type="Proteomes" id="UP001500220"/>
    </source>
</evidence>
<dbReference type="EMBL" id="BMMT01000008">
    <property type="protein sequence ID" value="GGI87444.1"/>
    <property type="molecule type" value="Genomic_DNA"/>
</dbReference>
<name>A0A917JWK8_9PSEU</name>
<reference evidence="4" key="1">
    <citation type="journal article" date="2014" name="Int. J. Syst. Evol. Microbiol.">
        <title>Complete genome of a new Firmicutes species belonging to the dominant human colonic microbiota ('Ruminococcus bicirculans') reveals two chromosomes and a selective capacity to utilize plant glucans.</title>
        <authorList>
            <consortium name="NISC Comparative Sequencing Program"/>
            <person name="Wegmann U."/>
            <person name="Louis P."/>
            <person name="Goesmann A."/>
            <person name="Henrissat B."/>
            <person name="Duncan S.H."/>
            <person name="Flint H.J."/>
        </authorList>
    </citation>
    <scope>NUCLEOTIDE SEQUENCE</scope>
    <source>
        <strain evidence="4">JCM 10664</strain>
    </source>
</reference>
<sequence length="264" mass="28256">MSESVTYVYGVVRNPAHDPQLDVEGIAGAPVRLVRCGDLAALAGSVDAAEFGEQGLRENLEDLAWLERTARAHNRVVAAAAAIVPVAPLGLAAVYFDDDGVRAALTERAEAFTEVLDRISGRAEWGVKIFADLDDPALRSGGGHDSAAAEGPGSAYLRQLRERRESRVNAEHAALELAGDLHAELAELADATRTHPPQNRQLAGYEGRMVLNAAYLVADQVAEEFTAAVRDAAERGTGLRIELTGPWPPYSFAVVREPEREGTP</sequence>
<evidence type="ECO:0000313" key="4">
    <source>
        <dbReference type="EMBL" id="GAA0503990.1"/>
    </source>
</evidence>
<dbReference type="PANTHER" id="PTHR36852:SF1">
    <property type="entry name" value="PROTEIN GVPL 2"/>
    <property type="match status" value="1"/>
</dbReference>
<dbReference type="Proteomes" id="UP001500220">
    <property type="component" value="Unassembled WGS sequence"/>
</dbReference>
<comment type="subcellular location">
    <subcellularLocation>
        <location evidence="2">Gas vesicle</location>
    </subcellularLocation>
</comment>
<evidence type="ECO:0000313" key="6">
    <source>
        <dbReference type="Proteomes" id="UP000597989"/>
    </source>
</evidence>
<comment type="caution">
    <text evidence="5">The sequence shown here is derived from an EMBL/GenBank/DDBJ whole genome shotgun (WGS) entry which is preliminary data.</text>
</comment>
<dbReference type="Pfam" id="PF06386">
    <property type="entry name" value="GvpL_GvpF"/>
    <property type="match status" value="1"/>
</dbReference>
<evidence type="ECO:0000313" key="5">
    <source>
        <dbReference type="EMBL" id="GGI87444.1"/>
    </source>
</evidence>
<evidence type="ECO:0000256" key="3">
    <source>
        <dbReference type="ARBA" id="ARBA00035643"/>
    </source>
</evidence>
<keyword evidence="1" id="KW-0304">Gas vesicle</keyword>
<keyword evidence="7" id="KW-1185">Reference proteome</keyword>
<dbReference type="RefSeq" id="WP_188987586.1">
    <property type="nucleotide sequence ID" value="NZ_BAAAHC010000001.1"/>
</dbReference>
<evidence type="ECO:0000256" key="1">
    <source>
        <dbReference type="ARBA" id="ARBA00022987"/>
    </source>
</evidence>